<dbReference type="AlphaFoldDB" id="A0A9Q2XHP7"/>
<keyword evidence="2" id="KW-1185">Reference proteome</keyword>
<evidence type="ECO:0000313" key="2">
    <source>
        <dbReference type="Proteomes" id="UP001106592"/>
    </source>
</evidence>
<dbReference type="PROSITE" id="PS51257">
    <property type="entry name" value="PROKAR_LIPOPROTEIN"/>
    <property type="match status" value="1"/>
</dbReference>
<reference evidence="1" key="2">
    <citation type="journal article" date="2023" name="Plant Pathol.">
        <title>Dismantling and reorganizing Pseudomonas marginalis sensu#lato.</title>
        <authorList>
            <person name="Sawada H."/>
            <person name="Fujikawa T."/>
            <person name="Satou M."/>
        </authorList>
    </citation>
    <scope>NUCLEOTIDE SEQUENCE</scope>
    <source>
        <strain evidence="1">MAFF 301350</strain>
    </source>
</reference>
<reference evidence="1" key="1">
    <citation type="journal article" date="2022" name="Int. J. Syst. Evol. Microbiol.">
        <title>Pseudomonas aegrilactucae sp. nov. and Pseudomonas morbosilactucae sp. nov., pathogens causing bacterial rot of lettuce in Japan.</title>
        <authorList>
            <person name="Sawada H."/>
            <person name="Fujikawa T."/>
            <person name="Satou M."/>
        </authorList>
    </citation>
    <scope>NUCLEOTIDE SEQUENCE</scope>
    <source>
        <strain evidence="1">MAFF 301350</strain>
    </source>
</reference>
<accession>A0A9Q2XHP7</accession>
<name>A0A9Q2XHP7_9PSED</name>
<gene>
    <name evidence="1" type="ORF">KUO17_04790</name>
</gene>
<proteinExistence type="predicted"/>
<dbReference type="EMBL" id="JAHTBI010000011">
    <property type="protein sequence ID" value="MBV6286362.1"/>
    <property type="molecule type" value="Genomic_DNA"/>
</dbReference>
<dbReference type="Proteomes" id="UP001106592">
    <property type="component" value="Unassembled WGS sequence"/>
</dbReference>
<dbReference type="RefSeq" id="WP_217973973.1">
    <property type="nucleotide sequence ID" value="NZ_JAHTBI010000011.1"/>
</dbReference>
<organism evidence="1 2">
    <name type="scientific">Pseudomonas aegrilactucae</name>
    <dbReference type="NCBI Taxonomy" id="2854028"/>
    <lineage>
        <taxon>Bacteria</taxon>
        <taxon>Pseudomonadati</taxon>
        <taxon>Pseudomonadota</taxon>
        <taxon>Gammaproteobacteria</taxon>
        <taxon>Pseudomonadales</taxon>
        <taxon>Pseudomonadaceae</taxon>
        <taxon>Pseudomonas</taxon>
    </lineage>
</organism>
<comment type="caution">
    <text evidence="1">The sequence shown here is derived from an EMBL/GenBank/DDBJ whole genome shotgun (WGS) entry which is preliminary data.</text>
</comment>
<protein>
    <submittedName>
        <fullName evidence="1">Uncharacterized protein</fullName>
    </submittedName>
</protein>
<evidence type="ECO:0000313" key="1">
    <source>
        <dbReference type="EMBL" id="MBV6286362.1"/>
    </source>
</evidence>
<sequence length="313" mass="35354">MNLCKALALSSVLLLGGCGDDAFMTVRFQDKIGTARWGLDPQQIERLNKALEQRHIDPKSLRFDVDREDEQRVHVILVQPLDEQQQGALRGLFEDIVQARNAVTFDIEVTLLPTAAERQRLTPRQLQALEAMPASFTLPAGLGDEVSTVAGMPQQWPGTTMDVNERVLAEVSCLLYVSPRQYYPGMTDLYAAKGDDPQRVVLEFGETDEAHEFSLWTVSAQYRFKQASLQQQVDKGELTLLPADEQNRKSLSIAFKLADLGEHELMRAYQIDYRVKDLNSQCYAEQEKLGRPYTFFLGSGLDRVEAVTYPPKR</sequence>